<evidence type="ECO:0000313" key="2">
    <source>
        <dbReference type="EMBL" id="WDE06654.1"/>
    </source>
</evidence>
<dbReference type="InterPro" id="IPR013320">
    <property type="entry name" value="ConA-like_dom_sf"/>
</dbReference>
<dbReference type="SUPFAM" id="SSF49899">
    <property type="entry name" value="Concanavalin A-like lectins/glucanases"/>
    <property type="match status" value="1"/>
</dbReference>
<keyword evidence="3" id="KW-1185">Reference proteome</keyword>
<dbReference type="RefSeq" id="WP_044837253.1">
    <property type="nucleotide sequence ID" value="NZ_CP059733.1"/>
</dbReference>
<feature type="signal peptide" evidence="1">
    <location>
        <begin position="1"/>
        <end position="22"/>
    </location>
</feature>
<proteinExistence type="predicted"/>
<evidence type="ECO:0000256" key="1">
    <source>
        <dbReference type="SAM" id="SignalP"/>
    </source>
</evidence>
<feature type="chain" id="PRO_5042088312" evidence="1">
    <location>
        <begin position="23"/>
        <end position="248"/>
    </location>
</feature>
<gene>
    <name evidence="2" type="ORF">SG34_007035</name>
</gene>
<dbReference type="Pfam" id="PF13385">
    <property type="entry name" value="Laminin_G_3"/>
    <property type="match status" value="1"/>
</dbReference>
<accession>A0AAE9Z5W0</accession>
<dbReference type="EMBL" id="CP059733">
    <property type="protein sequence ID" value="WDE06654.1"/>
    <property type="molecule type" value="Genomic_DNA"/>
</dbReference>
<dbReference type="AlphaFoldDB" id="A0AAE9Z5W0"/>
<name>A0AAE9Z5W0_9GAMM</name>
<dbReference type="Proteomes" id="UP000032352">
    <property type="component" value="Chromosome"/>
</dbReference>
<dbReference type="Gene3D" id="2.60.120.200">
    <property type="match status" value="1"/>
</dbReference>
<organism evidence="2 3">
    <name type="scientific">Thalassomonas viridans</name>
    <dbReference type="NCBI Taxonomy" id="137584"/>
    <lineage>
        <taxon>Bacteria</taxon>
        <taxon>Pseudomonadati</taxon>
        <taxon>Pseudomonadota</taxon>
        <taxon>Gammaproteobacteria</taxon>
        <taxon>Alteromonadales</taxon>
        <taxon>Colwelliaceae</taxon>
        <taxon>Thalassomonas</taxon>
    </lineage>
</organism>
<keyword evidence="1" id="KW-0732">Signal</keyword>
<evidence type="ECO:0000313" key="3">
    <source>
        <dbReference type="Proteomes" id="UP000032352"/>
    </source>
</evidence>
<protein>
    <submittedName>
        <fullName evidence="2">LamG domain-containing protein</fullName>
    </submittedName>
</protein>
<dbReference type="KEGG" id="tvd:SG34_007035"/>
<reference evidence="2 3" key="1">
    <citation type="journal article" date="2015" name="Genome Announc.">
        <title>Draft Genome Sequences of Marine Isolates of Thalassomonas viridans and Thalassomonas actiniarum.</title>
        <authorList>
            <person name="Olonade I."/>
            <person name="van Zyl L.J."/>
            <person name="Trindade M."/>
        </authorList>
    </citation>
    <scope>NUCLEOTIDE SEQUENCE [LARGE SCALE GENOMIC DNA]</scope>
    <source>
        <strain evidence="2 3">XOM25</strain>
    </source>
</reference>
<sequence length="248" mass="27424">MYKKLLFPVVATLSLVSPHSLAEAELLAHFELNGNTKDASGNLPDGQIVGNVTAVPDRCNNPNGAMYLDGNNSYIKVADGNFLTPRKASTVCLRANVLEPYRINKNHVLLSKYRADSSYETGYTVMVDRYDKLRIWSKGKNLTELSDYPEMLDFNDYGNWNHICLVDNKTNITTYVNGYPYSVKTSPDSVYADTSIPLLIGASYSGNGQPSIHSFATAYIDDVRVYSTPLTSNQVKRIAFEACPSPAL</sequence>
<reference evidence="2 3" key="2">
    <citation type="journal article" date="2022" name="Mar. Drugs">
        <title>Bioassay-Guided Fractionation Leads to the Detection of Cholic Acid Generated by the Rare Thalassomonas sp.</title>
        <authorList>
            <person name="Pheiffer F."/>
            <person name="Schneider Y.K."/>
            <person name="Hansen E.H."/>
            <person name="Andersen J.H."/>
            <person name="Isaksson J."/>
            <person name="Busche T."/>
            <person name="R C."/>
            <person name="Kalinowski J."/>
            <person name="Zyl L.V."/>
            <person name="Trindade M."/>
        </authorList>
    </citation>
    <scope>NUCLEOTIDE SEQUENCE [LARGE SCALE GENOMIC DNA]</scope>
    <source>
        <strain evidence="2 3">XOM25</strain>
    </source>
</reference>